<dbReference type="KEGG" id="bban:J4G43_046965"/>
<protein>
    <submittedName>
        <fullName evidence="1">Uncharacterized protein</fullName>
    </submittedName>
</protein>
<sequence>MSSDEEQAERDADIGRDAANVLLALINGVSPGVAYNIIGCMTVTVFTTVPFVNPLDALDEFDQWAAYTRQMIASEIKERLQ</sequence>
<dbReference type="RefSeq" id="WP_208088876.1">
    <property type="nucleotide sequence ID" value="NZ_CP086136.1"/>
</dbReference>
<proteinExistence type="predicted"/>
<reference evidence="1" key="1">
    <citation type="submission" date="2021-03" db="EMBL/GenBank/DDBJ databases">
        <title>Whole Genome Sequence of Bradyrhizobium sp. Strain 144S4.</title>
        <authorList>
            <person name="Bromfield E.S.P."/>
            <person name="Cloutier S."/>
        </authorList>
    </citation>
    <scope>NUCLEOTIDE SEQUENCE [LARGE SCALE GENOMIC DNA]</scope>
    <source>
        <strain evidence="1">144S4</strain>
    </source>
</reference>
<dbReference type="EMBL" id="JAGEMI010000001">
    <property type="protein sequence ID" value="MBO1868397.1"/>
    <property type="molecule type" value="Genomic_DNA"/>
</dbReference>
<dbReference type="AlphaFoldDB" id="A0A939MLW2"/>
<accession>A0A939MLW2</accession>
<dbReference type="EMBL" id="CP086136">
    <property type="protein sequence ID" value="UEM11910.1"/>
    <property type="molecule type" value="Genomic_DNA"/>
</dbReference>
<reference evidence="2 3" key="2">
    <citation type="journal article" date="2022" name="Int. J. Syst. Evol. Microbiol.">
        <title>Strains of Bradyrhizobium barranii sp. nov. associated with legumes native to Canada are symbionts of soybeans and belong to different subspecies (subsp. barranii subsp. nov. and subsp. apii subsp. nov.) and symbiovars (sv. glycinearum and sv. septentrionale).</title>
        <authorList>
            <person name="Bromfield E.S.P."/>
            <person name="Cloutier S."/>
            <person name="Wasai-Hara S."/>
            <person name="Minamisawa K."/>
        </authorList>
    </citation>
    <scope>NUCLEOTIDE SEQUENCE [LARGE SCALE GENOMIC DNA]</scope>
    <source>
        <strain evidence="2 3">144S4</strain>
    </source>
</reference>
<evidence type="ECO:0000313" key="1">
    <source>
        <dbReference type="EMBL" id="MBO1868397.1"/>
    </source>
</evidence>
<name>A0A939MLW2_9BRAD</name>
<evidence type="ECO:0000313" key="2">
    <source>
        <dbReference type="EMBL" id="UEM11910.1"/>
    </source>
</evidence>
<gene>
    <name evidence="2" type="ORF">J4G43_046965</name>
    <name evidence="1" type="ORF">J4G43_48675</name>
</gene>
<organism evidence="1">
    <name type="scientific">Bradyrhizobium barranii subsp. barranii</name>
    <dbReference type="NCBI Taxonomy" id="2823807"/>
    <lineage>
        <taxon>Bacteria</taxon>
        <taxon>Pseudomonadati</taxon>
        <taxon>Pseudomonadota</taxon>
        <taxon>Alphaproteobacteria</taxon>
        <taxon>Hyphomicrobiales</taxon>
        <taxon>Nitrobacteraceae</taxon>
        <taxon>Bradyrhizobium</taxon>
        <taxon>Bradyrhizobium barranii</taxon>
    </lineage>
</organism>
<evidence type="ECO:0000313" key="3">
    <source>
        <dbReference type="Proteomes" id="UP000664702"/>
    </source>
</evidence>
<dbReference type="Proteomes" id="UP000664702">
    <property type="component" value="Chromosome"/>
</dbReference>